<sequence>MTEIYRIQVARLKHTIQAQDVMLFQCMKYIQAIKAEVDKCEKCRCISQSAYTERPSGIQKLAKLPICFGSYRIVDHGKIKNVEMRGDYDCNIIILKNTETSLFTLDIDALEDLAELREIRFHFVKKYVPGINTTIHLVNMGEPMSYIDFIQWCSQRRIRLSMTIGGEAVAVDWKYVFM</sequence>
<accession>A0A6C0B7J6</accession>
<proteinExistence type="predicted"/>
<reference evidence="1" key="1">
    <citation type="journal article" date="2020" name="Nature">
        <title>Giant virus diversity and host interactions through global metagenomics.</title>
        <authorList>
            <person name="Schulz F."/>
            <person name="Roux S."/>
            <person name="Paez-Espino D."/>
            <person name="Jungbluth S."/>
            <person name="Walsh D.A."/>
            <person name="Denef V.J."/>
            <person name="McMahon K.D."/>
            <person name="Konstantinidis K.T."/>
            <person name="Eloe-Fadrosh E.A."/>
            <person name="Kyrpides N.C."/>
            <person name="Woyke T."/>
        </authorList>
    </citation>
    <scope>NUCLEOTIDE SEQUENCE</scope>
    <source>
        <strain evidence="1">GVMAG-M-3300010157-4</strain>
    </source>
</reference>
<dbReference type="AlphaFoldDB" id="A0A6C0B7J6"/>
<name>A0A6C0B7J6_9ZZZZ</name>
<organism evidence="1">
    <name type="scientific">viral metagenome</name>
    <dbReference type="NCBI Taxonomy" id="1070528"/>
    <lineage>
        <taxon>unclassified sequences</taxon>
        <taxon>metagenomes</taxon>
        <taxon>organismal metagenomes</taxon>
    </lineage>
</organism>
<dbReference type="EMBL" id="MN739082">
    <property type="protein sequence ID" value="QHS87529.1"/>
    <property type="molecule type" value="Genomic_DNA"/>
</dbReference>
<evidence type="ECO:0000313" key="1">
    <source>
        <dbReference type="EMBL" id="QHS87529.1"/>
    </source>
</evidence>
<protein>
    <submittedName>
        <fullName evidence="1">Uncharacterized protein</fullName>
    </submittedName>
</protein>